<evidence type="ECO:0000313" key="2">
    <source>
        <dbReference type="Proteomes" id="UP000887575"/>
    </source>
</evidence>
<dbReference type="Gene3D" id="3.40.630.90">
    <property type="match status" value="1"/>
</dbReference>
<name>A0AAF3EZR0_9BILA</name>
<dbReference type="AlphaFoldDB" id="A0AAF3EZR0"/>
<dbReference type="Proteomes" id="UP000887575">
    <property type="component" value="Unassembled WGS sequence"/>
</dbReference>
<evidence type="ECO:0000259" key="1">
    <source>
        <dbReference type="Pfam" id="PF24524"/>
    </source>
</evidence>
<dbReference type="Pfam" id="PF24524">
    <property type="entry name" value="DUF7596"/>
    <property type="match status" value="1"/>
</dbReference>
<organism evidence="2 3">
    <name type="scientific">Mesorhabditis belari</name>
    <dbReference type="NCBI Taxonomy" id="2138241"/>
    <lineage>
        <taxon>Eukaryota</taxon>
        <taxon>Metazoa</taxon>
        <taxon>Ecdysozoa</taxon>
        <taxon>Nematoda</taxon>
        <taxon>Chromadorea</taxon>
        <taxon>Rhabditida</taxon>
        <taxon>Rhabditina</taxon>
        <taxon>Rhabditomorpha</taxon>
        <taxon>Rhabditoidea</taxon>
        <taxon>Rhabditidae</taxon>
        <taxon>Mesorhabditinae</taxon>
        <taxon>Mesorhabditis</taxon>
    </lineage>
</organism>
<dbReference type="InterPro" id="IPR056017">
    <property type="entry name" value="DUF7596"/>
</dbReference>
<accession>A0AAF3EZR0</accession>
<sequence>MLSSPQLAHLVEGSSANRALCGGFLPTNNNTAFSNFEDIYTVTIVDTDGKSPIAFGAMNMYSVKQAYCMVGEVAEKYENSTIWLDDVSTVKNHTILKISRCEEGKPNHNGLGMFIAVFGEHDEKPVEEFLMEWMVNKTIGNNCLDLTKNVTLDVVGNRNLTGWRDNAGFMVSDNQRYVEVTCKRKDIESLTGASATEISAISDANKETLIEYDSQCTMIDRSEYLNALLKVNGVNGVIAFDEHKQPLGYALRLGTQILSCYANSEETARQLLSFIAASISDDEITFYTTYLFAGFMDELISKATSITPVSRLHTRTLVKQVKWEKIFCANVGLHLF</sequence>
<proteinExistence type="predicted"/>
<protein>
    <recommendedName>
        <fullName evidence="1">DUF7596 domain-containing protein</fullName>
    </recommendedName>
</protein>
<feature type="domain" description="DUF7596" evidence="1">
    <location>
        <begin position="26"/>
        <end position="171"/>
    </location>
</feature>
<evidence type="ECO:0000313" key="3">
    <source>
        <dbReference type="WBParaSite" id="MBELARI_LOCUS1974"/>
    </source>
</evidence>
<keyword evidence="2" id="KW-1185">Reference proteome</keyword>
<dbReference type="WBParaSite" id="MBELARI_LOCUS1974">
    <property type="protein sequence ID" value="MBELARI_LOCUS1974"/>
    <property type="gene ID" value="MBELARI_LOCUS1974"/>
</dbReference>
<reference evidence="3" key="1">
    <citation type="submission" date="2024-02" db="UniProtKB">
        <authorList>
            <consortium name="WormBaseParasite"/>
        </authorList>
    </citation>
    <scope>IDENTIFICATION</scope>
</reference>